<accession>A0ABU8JFA4</accession>
<dbReference type="PANTHER" id="PTHR32305">
    <property type="match status" value="1"/>
</dbReference>
<dbReference type="InterPro" id="IPR056823">
    <property type="entry name" value="TEN-like_YD-shell"/>
</dbReference>
<gene>
    <name evidence="4" type="ORF">WAT24_15990</name>
</gene>
<feature type="chain" id="PRO_5045648750" evidence="2">
    <location>
        <begin position="24"/>
        <end position="290"/>
    </location>
</feature>
<evidence type="ECO:0000259" key="3">
    <source>
        <dbReference type="Pfam" id="PF25023"/>
    </source>
</evidence>
<dbReference type="PANTHER" id="PTHR32305:SF17">
    <property type="entry name" value="TRNA NUCLEASE WAPA"/>
    <property type="match status" value="1"/>
</dbReference>
<comment type="caution">
    <text evidence="4">The sequence shown here is derived from an EMBL/GenBank/DDBJ whole genome shotgun (WGS) entry which is preliminary data.</text>
</comment>
<evidence type="ECO:0000256" key="2">
    <source>
        <dbReference type="SAM" id="SignalP"/>
    </source>
</evidence>
<reference evidence="4 5" key="1">
    <citation type="journal article" date="2014" name="Int. J. Syst. Evol. Microbiol.">
        <title>Fulvimonas yonginensis sp. nov., isolated from greenhouse soil, and emended description of the genus Fulvimonas.</title>
        <authorList>
            <person name="Ahn J.H."/>
            <person name="Kim S.J."/>
            <person name="Weon H.Y."/>
            <person name="Hong S.B."/>
            <person name="Seok S.J."/>
            <person name="Kwon S.W."/>
        </authorList>
    </citation>
    <scope>NUCLEOTIDE SEQUENCE [LARGE SCALE GENOMIC DNA]</scope>
    <source>
        <strain evidence="4 5">KACC 16952</strain>
    </source>
</reference>
<feature type="signal peptide" evidence="2">
    <location>
        <begin position="1"/>
        <end position="23"/>
    </location>
</feature>
<dbReference type="RefSeq" id="WP_336808897.1">
    <property type="nucleotide sequence ID" value="NZ_JBBBNY010000019.1"/>
</dbReference>
<dbReference type="EMBL" id="JBBBNY010000019">
    <property type="protein sequence ID" value="MEI7038256.1"/>
    <property type="molecule type" value="Genomic_DNA"/>
</dbReference>
<proteinExistence type="predicted"/>
<dbReference type="NCBIfam" id="TIGR03696">
    <property type="entry name" value="Rhs_assc_core"/>
    <property type="match status" value="1"/>
</dbReference>
<name>A0ABU8JFA4_9GAMM</name>
<protein>
    <submittedName>
        <fullName evidence="4">RHS repeat-associated core domain-containing protein</fullName>
    </submittedName>
</protein>
<dbReference type="Proteomes" id="UP001381174">
    <property type="component" value="Unassembled WGS sequence"/>
</dbReference>
<dbReference type="InterPro" id="IPR050708">
    <property type="entry name" value="T6SS_VgrG/RHS"/>
</dbReference>
<evidence type="ECO:0000313" key="4">
    <source>
        <dbReference type="EMBL" id="MEI7038256.1"/>
    </source>
</evidence>
<dbReference type="Pfam" id="PF25023">
    <property type="entry name" value="TEN_YD-shell"/>
    <property type="match status" value="1"/>
</dbReference>
<sequence length="290" mass="31300">MKKHLLRVFLLLAAVVLFGVAEAGTVTYVYTDPQGTPLAEADANGNITATFDYRPYGAQALGAPKDGPGYTGHVNDAASGFVYMQARYYDPEVGRFLSVDPVAAYEKPISNFNRYVYALDNPSRFTDPDGRQALDQSARYLAVYRDCAATPGCNPATVPDHIAQIEKPYADAAGLFVPAEDALVGLTRFAGFLRFAPAIRLQRQVAEAFTIAGKIAKNGAGRIFKLAEGKITVRVMEKGGGRTNYMRVSIEGKGSVDAAGNLASDPKVTHIAIDKNSLQTLARIVEKWTK</sequence>
<dbReference type="Gene3D" id="2.180.10.10">
    <property type="entry name" value="RHS repeat-associated core"/>
    <property type="match status" value="1"/>
</dbReference>
<dbReference type="InterPro" id="IPR022385">
    <property type="entry name" value="Rhs_assc_core"/>
</dbReference>
<keyword evidence="1" id="KW-0677">Repeat</keyword>
<keyword evidence="5" id="KW-1185">Reference proteome</keyword>
<organism evidence="4 5">
    <name type="scientific">Fulvimonas yonginensis</name>
    <dbReference type="NCBI Taxonomy" id="1495200"/>
    <lineage>
        <taxon>Bacteria</taxon>
        <taxon>Pseudomonadati</taxon>
        <taxon>Pseudomonadota</taxon>
        <taxon>Gammaproteobacteria</taxon>
        <taxon>Lysobacterales</taxon>
        <taxon>Rhodanobacteraceae</taxon>
        <taxon>Fulvimonas</taxon>
    </lineage>
</organism>
<keyword evidence="2" id="KW-0732">Signal</keyword>
<feature type="domain" description="Teneurin-like YD-shell" evidence="3">
    <location>
        <begin position="20"/>
        <end position="120"/>
    </location>
</feature>
<evidence type="ECO:0000313" key="5">
    <source>
        <dbReference type="Proteomes" id="UP001381174"/>
    </source>
</evidence>
<evidence type="ECO:0000256" key="1">
    <source>
        <dbReference type="ARBA" id="ARBA00022737"/>
    </source>
</evidence>